<dbReference type="InterPro" id="IPR036412">
    <property type="entry name" value="HAD-like_sf"/>
</dbReference>
<dbReference type="InterPro" id="IPR051540">
    <property type="entry name" value="S-2-haloacid_dehalogenase"/>
</dbReference>
<reference evidence="3" key="1">
    <citation type="submission" date="2018-07" db="EMBL/GenBank/DDBJ databases">
        <title>Streptacidiphilus bronchialis DSM 106435 chromosome.</title>
        <authorList>
            <person name="Batra D."/>
            <person name="Gulvik C.A."/>
        </authorList>
    </citation>
    <scope>NUCLEOTIDE SEQUENCE [LARGE SCALE GENOMIC DNA]</scope>
    <source>
        <strain evidence="3">DSM 106435</strain>
    </source>
</reference>
<dbReference type="NCBIfam" id="TIGR01549">
    <property type="entry name" value="HAD-SF-IA-v1"/>
    <property type="match status" value="1"/>
</dbReference>
<dbReference type="OrthoDB" id="9810501at2"/>
<dbReference type="PANTHER" id="PTHR43316:SF8">
    <property type="entry name" value="HAD FAMILY HYDROLASE"/>
    <property type="match status" value="1"/>
</dbReference>
<dbReference type="EMBL" id="CP031264">
    <property type="protein sequence ID" value="AXI77303.1"/>
    <property type="molecule type" value="Genomic_DNA"/>
</dbReference>
<dbReference type="Pfam" id="PF00702">
    <property type="entry name" value="Hydrolase"/>
    <property type="match status" value="1"/>
</dbReference>
<dbReference type="PANTHER" id="PTHR43316">
    <property type="entry name" value="HYDROLASE, HALOACID DELAHOGENASE-RELATED"/>
    <property type="match status" value="1"/>
</dbReference>
<evidence type="ECO:0000256" key="1">
    <source>
        <dbReference type="ARBA" id="ARBA00022801"/>
    </source>
</evidence>
<dbReference type="SFLD" id="SFLDS00003">
    <property type="entry name" value="Haloacid_Dehalogenase"/>
    <property type="match status" value="1"/>
</dbReference>
<dbReference type="InterPro" id="IPR006439">
    <property type="entry name" value="HAD-SF_hydro_IA"/>
</dbReference>
<dbReference type="Gene3D" id="3.40.50.1000">
    <property type="entry name" value="HAD superfamily/HAD-like"/>
    <property type="match status" value="1"/>
</dbReference>
<dbReference type="GO" id="GO:0016787">
    <property type="term" value="F:hydrolase activity"/>
    <property type="evidence" value="ECO:0007669"/>
    <property type="project" value="UniProtKB-KW"/>
</dbReference>
<dbReference type="KEGG" id="stri:C7M71_007450"/>
<evidence type="ECO:0000313" key="3">
    <source>
        <dbReference type="Proteomes" id="UP000249340"/>
    </source>
</evidence>
<name>A0A345SU98_9ACTN</name>
<evidence type="ECO:0000313" key="2">
    <source>
        <dbReference type="EMBL" id="AXI77303.1"/>
    </source>
</evidence>
<sequence>MIRAVVFDVGECLVDETREYGTWADWLGVPRHTFAATFGAVIARGLDYRETFQVFRPGFDLAEQRAARAAAGQPEHFGEEDLYPDVRPALKQLRADSLWVGVAGNQTVRAGRILRSLDLPADMIGTSDDWGASKPDVAFFERVAEAAPCETQEILYVGDRLDNDIRPAAAAGMATALIRRGPWGVIQQHDPDAIRLPTLRIDSLEELPEKVAQLNAGGR</sequence>
<dbReference type="RefSeq" id="WP_111490577.1">
    <property type="nucleotide sequence ID" value="NZ_CP031264.1"/>
</dbReference>
<dbReference type="SUPFAM" id="SSF56784">
    <property type="entry name" value="HAD-like"/>
    <property type="match status" value="1"/>
</dbReference>
<keyword evidence="1 2" id="KW-0378">Hydrolase</keyword>
<dbReference type="Proteomes" id="UP000249340">
    <property type="component" value="Chromosome"/>
</dbReference>
<organism evidence="2 3">
    <name type="scientific">Peterkaempfera bronchialis</name>
    <dbReference type="NCBI Taxonomy" id="2126346"/>
    <lineage>
        <taxon>Bacteria</taxon>
        <taxon>Bacillati</taxon>
        <taxon>Actinomycetota</taxon>
        <taxon>Actinomycetes</taxon>
        <taxon>Kitasatosporales</taxon>
        <taxon>Streptomycetaceae</taxon>
        <taxon>Peterkaempfera</taxon>
    </lineage>
</organism>
<proteinExistence type="predicted"/>
<dbReference type="AlphaFoldDB" id="A0A345SU98"/>
<protein>
    <submittedName>
        <fullName evidence="2">HAD family hydrolase</fullName>
    </submittedName>
</protein>
<dbReference type="InterPro" id="IPR023214">
    <property type="entry name" value="HAD_sf"/>
</dbReference>
<dbReference type="SFLD" id="SFLDG01129">
    <property type="entry name" value="C1.5:_HAD__Beta-PGM__Phosphata"/>
    <property type="match status" value="1"/>
</dbReference>
<accession>A0A345SU98</accession>
<gene>
    <name evidence="2" type="ORF">C7M71_007450</name>
</gene>
<keyword evidence="3" id="KW-1185">Reference proteome</keyword>